<dbReference type="AlphaFoldDB" id="A0A848HLV8"/>
<accession>A0A848HLV8</accession>
<dbReference type="SUPFAM" id="SSF88713">
    <property type="entry name" value="Glycoside hydrolase/deacetylase"/>
    <property type="match status" value="1"/>
</dbReference>
<organism evidence="2 3">
    <name type="scientific">Ramlibacter agri</name>
    <dbReference type="NCBI Taxonomy" id="2728837"/>
    <lineage>
        <taxon>Bacteria</taxon>
        <taxon>Pseudomonadati</taxon>
        <taxon>Pseudomonadota</taxon>
        <taxon>Betaproteobacteria</taxon>
        <taxon>Burkholderiales</taxon>
        <taxon>Comamonadaceae</taxon>
        <taxon>Ramlibacter</taxon>
    </lineage>
</organism>
<evidence type="ECO:0000313" key="2">
    <source>
        <dbReference type="EMBL" id="NML48738.1"/>
    </source>
</evidence>
<dbReference type="Gene3D" id="3.20.20.370">
    <property type="entry name" value="Glycoside hydrolase/deacetylase"/>
    <property type="match status" value="1"/>
</dbReference>
<gene>
    <name evidence="2" type="ORF">HHL11_33695</name>
</gene>
<dbReference type="Pfam" id="PF01522">
    <property type="entry name" value="Polysacc_deac_1"/>
    <property type="match status" value="1"/>
</dbReference>
<dbReference type="PANTHER" id="PTHR43123">
    <property type="entry name" value="POLYSACCHARIDE DEACETYLASE-RELATED"/>
    <property type="match status" value="1"/>
</dbReference>
<dbReference type="InterPro" id="IPR002509">
    <property type="entry name" value="NODB_dom"/>
</dbReference>
<dbReference type="EMBL" id="JABBFX010000008">
    <property type="protein sequence ID" value="NML48738.1"/>
    <property type="molecule type" value="Genomic_DNA"/>
</dbReference>
<name>A0A848HLV8_9BURK</name>
<evidence type="ECO:0000259" key="1">
    <source>
        <dbReference type="PROSITE" id="PS51677"/>
    </source>
</evidence>
<dbReference type="Proteomes" id="UP000541185">
    <property type="component" value="Unassembled WGS sequence"/>
</dbReference>
<reference evidence="2 3" key="1">
    <citation type="submission" date="2020-04" db="EMBL/GenBank/DDBJ databases">
        <title>Ramlibacter sp. G-1-2-2 isolated from soil.</title>
        <authorList>
            <person name="Dahal R.H."/>
        </authorList>
    </citation>
    <scope>NUCLEOTIDE SEQUENCE [LARGE SCALE GENOMIC DNA]</scope>
    <source>
        <strain evidence="2 3">G-1-2-2</strain>
    </source>
</reference>
<dbReference type="PROSITE" id="PS51677">
    <property type="entry name" value="NODB"/>
    <property type="match status" value="1"/>
</dbReference>
<feature type="domain" description="NodB homology" evidence="1">
    <location>
        <begin position="76"/>
        <end position="296"/>
    </location>
</feature>
<dbReference type="GO" id="GO:0005975">
    <property type="term" value="P:carbohydrate metabolic process"/>
    <property type="evidence" value="ECO:0007669"/>
    <property type="project" value="InterPro"/>
</dbReference>
<dbReference type="InterPro" id="IPR011330">
    <property type="entry name" value="Glyco_hydro/deAcase_b/a-brl"/>
</dbReference>
<dbReference type="RefSeq" id="WP_169423072.1">
    <property type="nucleotide sequence ID" value="NZ_JABBFX010000008.1"/>
</dbReference>
<sequence>MSTSLPDSYLQYAQRRYGMDHERYDWSPLPARKPVAWPNDARIALWVVPALEWFPLDMKGQPFKPPGAMQTSYPDLRHYTLRDYGNRVGIFRVMEALQRHAVPASVAVNAAVAVRYPSLVKACVERGWEIIANGLDMDHLHYGGLAEDQERALVETSLRILREATGGKVRGWLSPAKSESFATPDLLREAGVDYVCDWVNDDMPYAMRTRAGELVAMPHPVDIDDYTILVQNHHTEDDFRDALIDQFDLLYRESSPGNGRVMAISLHPWIIGQPYRIGALEQALQHIMQHSGVWAATGSQILDAWKSRQG</sequence>
<protein>
    <submittedName>
        <fullName evidence="2">Polysaccharide deacetylase family protein</fullName>
    </submittedName>
</protein>
<evidence type="ECO:0000313" key="3">
    <source>
        <dbReference type="Proteomes" id="UP000541185"/>
    </source>
</evidence>
<proteinExistence type="predicted"/>
<keyword evidence="3" id="KW-1185">Reference proteome</keyword>
<dbReference type="GO" id="GO:0016810">
    <property type="term" value="F:hydrolase activity, acting on carbon-nitrogen (but not peptide) bonds"/>
    <property type="evidence" value="ECO:0007669"/>
    <property type="project" value="InterPro"/>
</dbReference>
<dbReference type="PANTHER" id="PTHR43123:SF4">
    <property type="entry name" value="POLYSACCHARIDE DEACETYLASE"/>
    <property type="match status" value="1"/>
</dbReference>
<comment type="caution">
    <text evidence="2">The sequence shown here is derived from an EMBL/GenBank/DDBJ whole genome shotgun (WGS) entry which is preliminary data.</text>
</comment>
<dbReference type="CDD" id="cd10979">
    <property type="entry name" value="CE4_PuuE_like"/>
    <property type="match status" value="1"/>
</dbReference>